<organism evidence="2 3">
    <name type="scientific">Nocardioides phosphati</name>
    <dbReference type="NCBI Taxonomy" id="1867775"/>
    <lineage>
        <taxon>Bacteria</taxon>
        <taxon>Bacillati</taxon>
        <taxon>Actinomycetota</taxon>
        <taxon>Actinomycetes</taxon>
        <taxon>Propionibacteriales</taxon>
        <taxon>Nocardioidaceae</taxon>
        <taxon>Nocardioides</taxon>
    </lineage>
</organism>
<evidence type="ECO:0000313" key="2">
    <source>
        <dbReference type="EMBL" id="GGO90497.1"/>
    </source>
</evidence>
<dbReference type="EMBL" id="BMNI01000005">
    <property type="protein sequence ID" value="GGO90497.1"/>
    <property type="molecule type" value="Genomic_DNA"/>
</dbReference>
<accession>A0ABQ2NAG9</accession>
<dbReference type="SUPFAM" id="SSF52980">
    <property type="entry name" value="Restriction endonuclease-like"/>
    <property type="match status" value="1"/>
</dbReference>
<name>A0ABQ2NAG9_9ACTN</name>
<proteinExistence type="predicted"/>
<dbReference type="Gene3D" id="3.40.960.10">
    <property type="entry name" value="VSR Endonuclease"/>
    <property type="match status" value="1"/>
</dbReference>
<comment type="caution">
    <text evidence="2">The sequence shown here is derived from an EMBL/GenBank/DDBJ whole genome shotgun (WGS) entry which is preliminary data.</text>
</comment>
<dbReference type="Pfam" id="PF04480">
    <property type="entry name" value="DUF559"/>
    <property type="match status" value="1"/>
</dbReference>
<evidence type="ECO:0000259" key="1">
    <source>
        <dbReference type="Pfam" id="PF04480"/>
    </source>
</evidence>
<sequence>MPRSRQVRRVRDVSAFDDRVPFAVGDARAAGITPGLLRGPRYRQVLRGVHVRADVADCVQVRARAALLVHPPSAYASHETAAELLGVPVPPSSLTHVTVSARADRRPRDGLAVHVGGAGATAVVGGVRVSCGTTLFRELAARLELVDLVVAADHLLARRWCTPAQLAATAHGLRGVARSVAVRAAALADMGSESPTESRLRVLLVLAGFPPPVVNGVVNGGGYRLDLSWPALRLAVEYDGQHHRGDLGQWGHDLQRREWLDTNGWRLVVVIATDLFRRPDRVLARVQEAWASCGGTPFAPSQEWRRHFRVIGS</sequence>
<feature type="domain" description="DUF559" evidence="1">
    <location>
        <begin position="221"/>
        <end position="288"/>
    </location>
</feature>
<gene>
    <name evidence="2" type="ORF">GCM10011584_22410</name>
</gene>
<dbReference type="InterPro" id="IPR011335">
    <property type="entry name" value="Restrct_endonuc-II-like"/>
</dbReference>
<dbReference type="Proteomes" id="UP000655410">
    <property type="component" value="Unassembled WGS sequence"/>
</dbReference>
<protein>
    <recommendedName>
        <fullName evidence="1">DUF559 domain-containing protein</fullName>
    </recommendedName>
</protein>
<reference evidence="3" key="1">
    <citation type="journal article" date="2019" name="Int. J. Syst. Evol. Microbiol.">
        <title>The Global Catalogue of Microorganisms (GCM) 10K type strain sequencing project: providing services to taxonomists for standard genome sequencing and annotation.</title>
        <authorList>
            <consortium name="The Broad Institute Genomics Platform"/>
            <consortium name="The Broad Institute Genome Sequencing Center for Infectious Disease"/>
            <person name="Wu L."/>
            <person name="Ma J."/>
        </authorList>
    </citation>
    <scope>NUCLEOTIDE SEQUENCE [LARGE SCALE GENOMIC DNA]</scope>
    <source>
        <strain evidence="3">CGMCC 4.7371</strain>
    </source>
</reference>
<dbReference type="InterPro" id="IPR007569">
    <property type="entry name" value="DUF559"/>
</dbReference>
<keyword evidence="3" id="KW-1185">Reference proteome</keyword>
<evidence type="ECO:0000313" key="3">
    <source>
        <dbReference type="Proteomes" id="UP000655410"/>
    </source>
</evidence>